<feature type="transmembrane region" description="Helical" evidence="2">
    <location>
        <begin position="484"/>
        <end position="504"/>
    </location>
</feature>
<dbReference type="OrthoDB" id="6387407at2"/>
<evidence type="ECO:0000256" key="2">
    <source>
        <dbReference type="SAM" id="Phobius"/>
    </source>
</evidence>
<keyword evidence="1" id="KW-0175">Coiled coil</keyword>
<feature type="transmembrane region" description="Helical" evidence="2">
    <location>
        <begin position="169"/>
        <end position="186"/>
    </location>
</feature>
<feature type="coiled-coil region" evidence="1">
    <location>
        <begin position="355"/>
        <end position="382"/>
    </location>
</feature>
<protein>
    <submittedName>
        <fullName evidence="3">Uncharacterized protein</fullName>
    </submittedName>
</protein>
<feature type="transmembrane region" description="Helical" evidence="2">
    <location>
        <begin position="90"/>
        <end position="111"/>
    </location>
</feature>
<feature type="transmembrane region" description="Helical" evidence="2">
    <location>
        <begin position="117"/>
        <end position="134"/>
    </location>
</feature>
<dbReference type="Proteomes" id="UP000238949">
    <property type="component" value="Unassembled WGS sequence"/>
</dbReference>
<feature type="coiled-coil region" evidence="1">
    <location>
        <begin position="294"/>
        <end position="321"/>
    </location>
</feature>
<evidence type="ECO:0000313" key="4">
    <source>
        <dbReference type="Proteomes" id="UP000238949"/>
    </source>
</evidence>
<comment type="caution">
    <text evidence="3">The sequence shown here is derived from an EMBL/GenBank/DDBJ whole genome shotgun (WGS) entry which is preliminary data.</text>
</comment>
<feature type="transmembrane region" description="Helical" evidence="2">
    <location>
        <begin position="20"/>
        <end position="42"/>
    </location>
</feature>
<accession>A0A2S9V6B3</accession>
<keyword evidence="4" id="KW-1185">Reference proteome</keyword>
<dbReference type="RefSeq" id="WP_105935950.1">
    <property type="nucleotide sequence ID" value="NZ_PVNP01000193.1"/>
</dbReference>
<organism evidence="3 4">
    <name type="scientific">Alteromonas alba</name>
    <dbReference type="NCBI Taxonomy" id="2079529"/>
    <lineage>
        <taxon>Bacteria</taxon>
        <taxon>Pseudomonadati</taxon>
        <taxon>Pseudomonadota</taxon>
        <taxon>Gammaproteobacteria</taxon>
        <taxon>Alteromonadales</taxon>
        <taxon>Alteromonadaceae</taxon>
        <taxon>Alteromonas/Salinimonas group</taxon>
        <taxon>Alteromonas</taxon>
    </lineage>
</organism>
<evidence type="ECO:0000256" key="1">
    <source>
        <dbReference type="SAM" id="Coils"/>
    </source>
</evidence>
<name>A0A2S9V6B3_9ALTE</name>
<dbReference type="AlphaFoldDB" id="A0A2S9V6B3"/>
<feature type="transmembrane region" description="Helical" evidence="2">
    <location>
        <begin position="58"/>
        <end position="78"/>
    </location>
</feature>
<proteinExistence type="predicted"/>
<evidence type="ECO:0000313" key="3">
    <source>
        <dbReference type="EMBL" id="PRO71982.1"/>
    </source>
</evidence>
<keyword evidence="2" id="KW-0472">Membrane</keyword>
<keyword evidence="2" id="KW-0812">Transmembrane</keyword>
<feature type="transmembrane region" description="Helical" evidence="2">
    <location>
        <begin position="393"/>
        <end position="415"/>
    </location>
</feature>
<dbReference type="EMBL" id="PVNP01000193">
    <property type="protein sequence ID" value="PRO71982.1"/>
    <property type="molecule type" value="Genomic_DNA"/>
</dbReference>
<gene>
    <name evidence="3" type="ORF">C6Y40_18845</name>
</gene>
<keyword evidence="2" id="KW-1133">Transmembrane helix</keyword>
<reference evidence="4" key="1">
    <citation type="journal article" date="2020" name="Int. J. Syst. Evol. Microbiol.">
        <title>Alteromonas alba sp. nov., a marine bacterium isolated from the seawater of the West Pacific Ocean.</title>
        <authorList>
            <person name="Sun C."/>
            <person name="Wu Y.-H."/>
            <person name="Xamxidin M."/>
            <person name="Cheng H."/>
            <person name="Xu X.-W."/>
        </authorList>
    </citation>
    <scope>NUCLEOTIDE SEQUENCE [LARGE SCALE GENOMIC DNA]</scope>
    <source>
        <strain evidence="4">190</strain>
    </source>
</reference>
<feature type="transmembrane region" description="Helical" evidence="2">
    <location>
        <begin position="456"/>
        <end position="478"/>
    </location>
</feature>
<sequence length="629" mass="69978">MLSQIASKIRMWTRTGYVFVRPYFGLLALLILAVTAVNWMVLTYEENSSRKVSDWNNLFFLLVLSFVCVALAVVTRTPQKHETLSIIERNAGWLTFVSYSFTAMALIGSFVSKQFTLWLLIGIYLSASSTLLALTRPIDYKQLGPDKNGDNKSDPVEEDNYVINGIFRLAYGFVFLCVIALVALAFNNQPLILNPTRTELPREYHPQDVLNNRVNTLIAIVKGCDFQYQEAIDPTASTRLERLEGRMPEQAHCGDLPPQWVLSIGGNVLLCHVLNNCAEAIAALNNEKINYGDLATLKQELSDLQEQKHRLETEIADHKRVLSGLTMENNIFKSDQVEKRIRAFTPCISCDEHSLLGLSREIEALKQKIAKAQSQLKHQEQVFEQPLIFGQPITGGIVVPIYFLILAMIGALISMARKLPEFQRRVTPAYHLRYIHDVKENPKLAAPMTGAEARELVMFQMVQVLTSVGVAIIAYSWATPNEMAAGAVLAFIAGFSSEIVLIAVRGVSKRLVEAEPRVIAKSRLVSREQIPQTIDVTNSDSPKPSPALRVRTVSLAPLEVGQEVKLLNSKMLPNGNVLELLSVGTVKSIRNTTITVLFELDGKPLEINLNRSDLAPSEQVGASKDDLRG</sequence>